<evidence type="ECO:0000313" key="2">
    <source>
        <dbReference type="Proteomes" id="UP000308600"/>
    </source>
</evidence>
<keyword evidence="2" id="KW-1185">Reference proteome</keyword>
<protein>
    <submittedName>
        <fullName evidence="1">Uncharacterized protein</fullName>
    </submittedName>
</protein>
<gene>
    <name evidence="1" type="ORF">BDN72DRAFT_850517</name>
</gene>
<dbReference type="Proteomes" id="UP000308600">
    <property type="component" value="Unassembled WGS sequence"/>
</dbReference>
<name>A0ACD3A3N5_9AGAR</name>
<accession>A0ACD3A3N5</accession>
<reference evidence="1 2" key="1">
    <citation type="journal article" date="2019" name="Nat. Ecol. Evol.">
        <title>Megaphylogeny resolves global patterns of mushroom evolution.</title>
        <authorList>
            <person name="Varga T."/>
            <person name="Krizsan K."/>
            <person name="Foldi C."/>
            <person name="Dima B."/>
            <person name="Sanchez-Garcia M."/>
            <person name="Sanchez-Ramirez S."/>
            <person name="Szollosi G.J."/>
            <person name="Szarkandi J.G."/>
            <person name="Papp V."/>
            <person name="Albert L."/>
            <person name="Andreopoulos W."/>
            <person name="Angelini C."/>
            <person name="Antonin V."/>
            <person name="Barry K.W."/>
            <person name="Bougher N.L."/>
            <person name="Buchanan P."/>
            <person name="Buyck B."/>
            <person name="Bense V."/>
            <person name="Catcheside P."/>
            <person name="Chovatia M."/>
            <person name="Cooper J."/>
            <person name="Damon W."/>
            <person name="Desjardin D."/>
            <person name="Finy P."/>
            <person name="Geml J."/>
            <person name="Haridas S."/>
            <person name="Hughes K."/>
            <person name="Justo A."/>
            <person name="Karasinski D."/>
            <person name="Kautmanova I."/>
            <person name="Kiss B."/>
            <person name="Kocsube S."/>
            <person name="Kotiranta H."/>
            <person name="LaButti K.M."/>
            <person name="Lechner B.E."/>
            <person name="Liimatainen K."/>
            <person name="Lipzen A."/>
            <person name="Lukacs Z."/>
            <person name="Mihaltcheva S."/>
            <person name="Morgado L.N."/>
            <person name="Niskanen T."/>
            <person name="Noordeloos M.E."/>
            <person name="Ohm R.A."/>
            <person name="Ortiz-Santana B."/>
            <person name="Ovrebo C."/>
            <person name="Racz N."/>
            <person name="Riley R."/>
            <person name="Savchenko A."/>
            <person name="Shiryaev A."/>
            <person name="Soop K."/>
            <person name="Spirin V."/>
            <person name="Szebenyi C."/>
            <person name="Tomsovsky M."/>
            <person name="Tulloss R.E."/>
            <person name="Uehling J."/>
            <person name="Grigoriev I.V."/>
            <person name="Vagvolgyi C."/>
            <person name="Papp T."/>
            <person name="Martin F.M."/>
            <person name="Miettinen O."/>
            <person name="Hibbett D.S."/>
            <person name="Nagy L.G."/>
        </authorList>
    </citation>
    <scope>NUCLEOTIDE SEQUENCE [LARGE SCALE GENOMIC DNA]</scope>
    <source>
        <strain evidence="1 2">NL-1719</strain>
    </source>
</reference>
<evidence type="ECO:0000313" key="1">
    <source>
        <dbReference type="EMBL" id="TFK60438.1"/>
    </source>
</evidence>
<organism evidence="1 2">
    <name type="scientific">Pluteus cervinus</name>
    <dbReference type="NCBI Taxonomy" id="181527"/>
    <lineage>
        <taxon>Eukaryota</taxon>
        <taxon>Fungi</taxon>
        <taxon>Dikarya</taxon>
        <taxon>Basidiomycota</taxon>
        <taxon>Agaricomycotina</taxon>
        <taxon>Agaricomycetes</taxon>
        <taxon>Agaricomycetidae</taxon>
        <taxon>Agaricales</taxon>
        <taxon>Pluteineae</taxon>
        <taxon>Pluteaceae</taxon>
        <taxon>Pluteus</taxon>
    </lineage>
</organism>
<sequence>MCFLLISYEQFTCGHQVVVKRQKVSCTKSNCARSSHHRTDPHDCLGECVREMAPDRPFVQSWPDQHCDVCYYGAFIKLDE</sequence>
<dbReference type="EMBL" id="ML208775">
    <property type="protein sequence ID" value="TFK60438.1"/>
    <property type="molecule type" value="Genomic_DNA"/>
</dbReference>
<proteinExistence type="predicted"/>